<feature type="chain" id="PRO_5018529726" evidence="6">
    <location>
        <begin position="22"/>
        <end position="187"/>
    </location>
</feature>
<keyword evidence="5" id="KW-0472">Membrane</keyword>
<dbReference type="GO" id="GO:0005154">
    <property type="term" value="F:epidermal growth factor receptor binding"/>
    <property type="evidence" value="ECO:0007669"/>
    <property type="project" value="TreeGrafter"/>
</dbReference>
<evidence type="ECO:0000313" key="8">
    <source>
        <dbReference type="Ensembl" id="ENSAPOP00000006156.1"/>
    </source>
</evidence>
<dbReference type="RefSeq" id="XP_022064241.1">
    <property type="nucleotide sequence ID" value="XM_022208549.2"/>
</dbReference>
<dbReference type="PROSITE" id="PS01186">
    <property type="entry name" value="EGF_2"/>
    <property type="match status" value="1"/>
</dbReference>
<dbReference type="OrthoDB" id="6233064at2759"/>
<feature type="region of interest" description="Disordered" evidence="4">
    <location>
        <begin position="155"/>
        <end position="187"/>
    </location>
</feature>
<feature type="transmembrane region" description="Helical" evidence="5">
    <location>
        <begin position="115"/>
        <end position="139"/>
    </location>
</feature>
<dbReference type="InParanoid" id="A0A3Q1EN90"/>
<protein>
    <submittedName>
        <fullName evidence="8">Betacellulin, epidermal growth factor family member</fullName>
    </submittedName>
</protein>
<dbReference type="GO" id="GO:0007173">
    <property type="term" value="P:epidermal growth factor receptor signaling pathway"/>
    <property type="evidence" value="ECO:0007669"/>
    <property type="project" value="TreeGrafter"/>
</dbReference>
<keyword evidence="5" id="KW-1133">Transmembrane helix</keyword>
<evidence type="ECO:0000313" key="9">
    <source>
        <dbReference type="Proteomes" id="UP000257200"/>
    </source>
</evidence>
<dbReference type="GO" id="GO:0008284">
    <property type="term" value="P:positive regulation of cell population proliferation"/>
    <property type="evidence" value="ECO:0007669"/>
    <property type="project" value="TreeGrafter"/>
</dbReference>
<evidence type="ECO:0000256" key="4">
    <source>
        <dbReference type="SAM" id="MobiDB-lite"/>
    </source>
</evidence>
<comment type="caution">
    <text evidence="3">Lacks conserved residue(s) required for the propagation of feature annotation.</text>
</comment>
<dbReference type="PROSITE" id="PS50026">
    <property type="entry name" value="EGF_3"/>
    <property type="match status" value="1"/>
</dbReference>
<dbReference type="InterPro" id="IPR000742">
    <property type="entry name" value="EGF"/>
</dbReference>
<dbReference type="GO" id="GO:0005615">
    <property type="term" value="C:extracellular space"/>
    <property type="evidence" value="ECO:0007669"/>
    <property type="project" value="TreeGrafter"/>
</dbReference>
<sequence>MLCNLLCVIGVLFVFLAAALALCKYCLAEGNATDETANRTVPHCHRHGDRDNCTDTGQWSGHFSKCPEHLQHYCIHGDCRYVKEQKTPSCRCWSGYHGSRCEYANLDPLIGNRQIIIYCTIAVLVLIILLIVFICICSHRRCRLCRRRRRRREEPRNGTEKLNMMDTSATNTTSTPDSTEPLHTNCV</sequence>
<keyword evidence="2 3" id="KW-1015">Disulfide bond</keyword>
<dbReference type="PRINTS" id="PR00009">
    <property type="entry name" value="EGFTGF"/>
</dbReference>
<dbReference type="PANTHER" id="PTHR10740:SF3">
    <property type="entry name" value="PROBETACELLULIN"/>
    <property type="match status" value="1"/>
</dbReference>
<reference evidence="8" key="1">
    <citation type="submission" date="2025-08" db="UniProtKB">
        <authorList>
            <consortium name="Ensembl"/>
        </authorList>
    </citation>
    <scope>IDENTIFICATION</scope>
</reference>
<dbReference type="STRING" id="80966.ENSAPOP00000006156"/>
<keyword evidence="9" id="KW-1185">Reference proteome</keyword>
<organism evidence="8 9">
    <name type="scientific">Acanthochromis polyacanthus</name>
    <name type="common">spiny chromis</name>
    <dbReference type="NCBI Taxonomy" id="80966"/>
    <lineage>
        <taxon>Eukaryota</taxon>
        <taxon>Metazoa</taxon>
        <taxon>Chordata</taxon>
        <taxon>Craniata</taxon>
        <taxon>Vertebrata</taxon>
        <taxon>Euteleostomi</taxon>
        <taxon>Actinopterygii</taxon>
        <taxon>Neopterygii</taxon>
        <taxon>Teleostei</taxon>
        <taxon>Neoteleostei</taxon>
        <taxon>Acanthomorphata</taxon>
        <taxon>Ovalentaria</taxon>
        <taxon>Pomacentridae</taxon>
        <taxon>Acanthochromis</taxon>
    </lineage>
</organism>
<keyword evidence="5" id="KW-0812">Transmembrane</keyword>
<dbReference type="FunCoup" id="A0A3Q1EN90">
    <property type="interactions" value="716"/>
</dbReference>
<dbReference type="Ensembl" id="ENSAPOT00000007127.1">
    <property type="protein sequence ID" value="ENSAPOP00000006156.1"/>
    <property type="gene ID" value="ENSAPOG00000007953.1"/>
</dbReference>
<name>A0A3Q1EN90_9TELE</name>
<dbReference type="GO" id="GO:0045840">
    <property type="term" value="P:positive regulation of mitotic nuclear division"/>
    <property type="evidence" value="ECO:0007669"/>
    <property type="project" value="TreeGrafter"/>
</dbReference>
<reference evidence="8" key="2">
    <citation type="submission" date="2025-09" db="UniProtKB">
        <authorList>
            <consortium name="Ensembl"/>
        </authorList>
    </citation>
    <scope>IDENTIFICATION</scope>
</reference>
<feature type="disulfide bond" evidence="3">
    <location>
        <begin position="92"/>
        <end position="101"/>
    </location>
</feature>
<dbReference type="SUPFAM" id="SSF57196">
    <property type="entry name" value="EGF/Laminin"/>
    <property type="match status" value="1"/>
</dbReference>
<feature type="domain" description="EGF-like" evidence="7">
    <location>
        <begin position="62"/>
        <end position="102"/>
    </location>
</feature>
<dbReference type="Proteomes" id="UP000257200">
    <property type="component" value="Unplaced"/>
</dbReference>
<dbReference type="AlphaFoldDB" id="A0A3Q1EN90"/>
<dbReference type="GeneID" id="110961079"/>
<evidence type="ECO:0000256" key="2">
    <source>
        <dbReference type="ARBA" id="ARBA00023157"/>
    </source>
</evidence>
<feature type="signal peptide" evidence="6">
    <location>
        <begin position="1"/>
        <end position="21"/>
    </location>
</feature>
<dbReference type="GeneTree" id="ENSGT00940000160508"/>
<proteinExistence type="predicted"/>
<dbReference type="PROSITE" id="PS00022">
    <property type="entry name" value="EGF_1"/>
    <property type="match status" value="1"/>
</dbReference>
<evidence type="ECO:0000259" key="7">
    <source>
        <dbReference type="PROSITE" id="PS50026"/>
    </source>
</evidence>
<keyword evidence="6" id="KW-0732">Signal</keyword>
<keyword evidence="1 3" id="KW-0245">EGF-like domain</keyword>
<feature type="compositionally biased region" description="Polar residues" evidence="4">
    <location>
        <begin position="165"/>
        <end position="187"/>
    </location>
</feature>
<dbReference type="GO" id="GO:0008083">
    <property type="term" value="F:growth factor activity"/>
    <property type="evidence" value="ECO:0007669"/>
    <property type="project" value="TreeGrafter"/>
</dbReference>
<dbReference type="Gene3D" id="2.10.25.10">
    <property type="entry name" value="Laminin"/>
    <property type="match status" value="1"/>
</dbReference>
<dbReference type="PANTHER" id="PTHR10740">
    <property type="entry name" value="TRANSFORMING GROWTH FACTOR ALPHA"/>
    <property type="match status" value="1"/>
</dbReference>
<evidence type="ECO:0000256" key="3">
    <source>
        <dbReference type="PROSITE-ProRule" id="PRU00076"/>
    </source>
</evidence>
<dbReference type="CTD" id="685"/>
<accession>A0A3Q1EN90</accession>
<evidence type="ECO:0000256" key="1">
    <source>
        <dbReference type="ARBA" id="ARBA00022536"/>
    </source>
</evidence>
<evidence type="ECO:0000256" key="5">
    <source>
        <dbReference type="SAM" id="Phobius"/>
    </source>
</evidence>
<evidence type="ECO:0000256" key="6">
    <source>
        <dbReference type="SAM" id="SignalP"/>
    </source>
</evidence>